<dbReference type="InterPro" id="IPR049035">
    <property type="entry name" value="ADDB_N"/>
</dbReference>
<dbReference type="InterPro" id="IPR038726">
    <property type="entry name" value="PDDEXK_AddAB-type"/>
</dbReference>
<dbReference type="EC" id="3.1.-.-" evidence="10"/>
<keyword evidence="3 10" id="KW-0227">DNA damage</keyword>
<comment type="cofactor">
    <cofactor evidence="10">
        <name>Mg(2+)</name>
        <dbReference type="ChEBI" id="CHEBI:18420"/>
    </cofactor>
</comment>
<dbReference type="SUPFAM" id="SSF52980">
    <property type="entry name" value="Restriction endonuclease-like"/>
    <property type="match status" value="1"/>
</dbReference>
<dbReference type="PANTHER" id="PTHR30591">
    <property type="entry name" value="RECBCD ENZYME SUBUNIT RECC"/>
    <property type="match status" value="1"/>
</dbReference>
<dbReference type="SUPFAM" id="SSF52540">
    <property type="entry name" value="P-loop containing nucleoside triphosphate hydrolases"/>
    <property type="match status" value="1"/>
</dbReference>
<evidence type="ECO:0000256" key="4">
    <source>
        <dbReference type="ARBA" id="ARBA00022801"/>
    </source>
</evidence>
<dbReference type="AlphaFoldDB" id="A0A0B7GLP6"/>
<dbReference type="HAMAP" id="MF_01453">
    <property type="entry name" value="AddB_type2"/>
    <property type="match status" value="1"/>
</dbReference>
<dbReference type="Gene3D" id="3.40.50.300">
    <property type="entry name" value="P-loop containing nucleotide triphosphate hydrolases"/>
    <property type="match status" value="4"/>
</dbReference>
<comment type="similarity">
    <text evidence="10">Belongs to the helicase family. AddB/RexB type 2 subfamily.</text>
</comment>
<evidence type="ECO:0000256" key="1">
    <source>
        <dbReference type="ARBA" id="ARBA00022722"/>
    </source>
</evidence>
<dbReference type="GO" id="GO:0000724">
    <property type="term" value="P:double-strand break repair via homologous recombination"/>
    <property type="evidence" value="ECO:0007669"/>
    <property type="project" value="UniProtKB-UniRule"/>
</dbReference>
<comment type="caution">
    <text evidence="10">Lacks conserved residue(s) required for the propagation of feature annotation.</text>
</comment>
<keyword evidence="2 10" id="KW-0547">Nucleotide-binding</keyword>
<dbReference type="Proteomes" id="UP000183504">
    <property type="component" value="Unassembled WGS sequence"/>
</dbReference>
<keyword evidence="1 10" id="KW-0540">Nuclease</keyword>
<evidence type="ECO:0000259" key="12">
    <source>
        <dbReference type="Pfam" id="PF21445"/>
    </source>
</evidence>
<reference evidence="13 14" key="1">
    <citation type="submission" date="2015-01" db="EMBL/GenBank/DDBJ databases">
        <authorList>
            <person name="Pelicic Vladimir"/>
        </authorList>
    </citation>
    <scope>NUCLEOTIDE SEQUENCE [LARGE SCALE GENOMIC DNA]</scope>
    <source>
        <strain evidence="13 14">2908</strain>
    </source>
</reference>
<evidence type="ECO:0000256" key="9">
    <source>
        <dbReference type="ARBA" id="ARBA00023204"/>
    </source>
</evidence>
<feature type="domain" description="ATP-dependent helicase/deoxyribonuclease subunit B N-terminal" evidence="12">
    <location>
        <begin position="26"/>
        <end position="249"/>
    </location>
</feature>
<gene>
    <name evidence="10 13" type="primary">rexB</name>
    <name evidence="13" type="ORF">SSV_1311</name>
</gene>
<dbReference type="GO" id="GO:0016817">
    <property type="term" value="F:hydrolase activity, acting on acid anhydrides"/>
    <property type="evidence" value="ECO:0007669"/>
    <property type="project" value="InterPro"/>
</dbReference>
<evidence type="ECO:0000313" key="14">
    <source>
        <dbReference type="Proteomes" id="UP000183504"/>
    </source>
</evidence>
<evidence type="ECO:0000256" key="2">
    <source>
        <dbReference type="ARBA" id="ARBA00022741"/>
    </source>
</evidence>
<dbReference type="NCBIfam" id="TIGR02774">
    <property type="entry name" value="rexB_recomb"/>
    <property type="match status" value="1"/>
</dbReference>
<keyword evidence="9 10" id="KW-0234">DNA repair</keyword>
<evidence type="ECO:0000256" key="5">
    <source>
        <dbReference type="ARBA" id="ARBA00022806"/>
    </source>
</evidence>
<evidence type="ECO:0000259" key="11">
    <source>
        <dbReference type="Pfam" id="PF12705"/>
    </source>
</evidence>
<accession>A0A0B7GLP6</accession>
<dbReference type="Pfam" id="PF21445">
    <property type="entry name" value="ADDB_N"/>
    <property type="match status" value="1"/>
</dbReference>
<evidence type="ECO:0000313" key="13">
    <source>
        <dbReference type="EMBL" id="CEL90606.1"/>
    </source>
</evidence>
<evidence type="ECO:0000256" key="7">
    <source>
        <dbReference type="ARBA" id="ARBA00022840"/>
    </source>
</evidence>
<proteinExistence type="inferred from homology"/>
<dbReference type="PANTHER" id="PTHR30591:SF1">
    <property type="entry name" value="RECBCD ENZYME SUBUNIT RECC"/>
    <property type="match status" value="1"/>
</dbReference>
<evidence type="ECO:0000256" key="6">
    <source>
        <dbReference type="ARBA" id="ARBA00022839"/>
    </source>
</evidence>
<name>A0A0B7GLP6_STRSA</name>
<keyword evidence="7 10" id="KW-0067">ATP-binding</keyword>
<comment type="subunit">
    <text evidence="10">Heterodimer of AddA and RexB.</text>
</comment>
<evidence type="ECO:0000256" key="10">
    <source>
        <dbReference type="HAMAP-Rule" id="MF_01453"/>
    </source>
</evidence>
<dbReference type="GO" id="GO:0003690">
    <property type="term" value="F:double-stranded DNA binding"/>
    <property type="evidence" value="ECO:0007669"/>
    <property type="project" value="UniProtKB-UniRule"/>
</dbReference>
<keyword evidence="4 10" id="KW-0378">Hydrolase</keyword>
<dbReference type="GO" id="GO:0004386">
    <property type="term" value="F:helicase activity"/>
    <property type="evidence" value="ECO:0007669"/>
    <property type="project" value="UniProtKB-KW"/>
</dbReference>
<keyword evidence="5 10" id="KW-0347">Helicase</keyword>
<dbReference type="InterPro" id="IPR027417">
    <property type="entry name" value="P-loop_NTPase"/>
</dbReference>
<dbReference type="InterPro" id="IPR014141">
    <property type="entry name" value="DNA_helicase_suRexB"/>
</dbReference>
<dbReference type="GO" id="GO:0008409">
    <property type="term" value="F:5'-3' exonuclease activity"/>
    <property type="evidence" value="ECO:0007669"/>
    <property type="project" value="UniProtKB-UniRule"/>
</dbReference>
<comment type="function">
    <text evidence="10">The heterodimer acts as both an ATP-dependent DNA helicase and an ATP-dependent, dual-direction single-stranded exonuclease. Recognizes the chi site generating a DNA molecule suitable for the initiation of homologous recombination. This subunit has 5' -&gt; 3' nuclease activity but not helicase activity.</text>
</comment>
<dbReference type="Pfam" id="PF12705">
    <property type="entry name" value="PDDEXK_1"/>
    <property type="match status" value="1"/>
</dbReference>
<keyword evidence="6 10" id="KW-0269">Exonuclease</keyword>
<evidence type="ECO:0000256" key="3">
    <source>
        <dbReference type="ARBA" id="ARBA00022763"/>
    </source>
</evidence>
<dbReference type="EMBL" id="CDMW01000001">
    <property type="protein sequence ID" value="CEL90606.1"/>
    <property type="molecule type" value="Genomic_DNA"/>
</dbReference>
<feature type="domain" description="PD-(D/E)XK endonuclease-like" evidence="11">
    <location>
        <begin position="744"/>
        <end position="1031"/>
    </location>
</feature>
<sequence>MKLLYTDIRHSLTKVLVAEAESLVAAGKRVFYIAPNSLSFEKERAVLECLKNKASFAITVTRFAQMARYFVLNDVRQGQSLDDIGLGMLIYRTLTELDDGELKVYGRIKKDPQFIQQLMDLYHELQTAQMSFADLEFLEEPEKREDLVKIFTAVTAALNKGDFDSSSQLAAFAQHILSGDTDEELENLALVIDGFTRFSAEEEYLVGLLHRKGVEIVIGTYASQKAYRAAFREGNLYQASVDFLRKLAEDYQVKPDYIPHAGAEDAFGRISKILESRYDFSESTVSLSETDRSRLQIWATMNQKEELEYVAKSIRQRVHDGVRYKDIRLLLGDVEAYQLQLKTIFDHYQIPYYLGRSESMAQHPLVQFVESLERLKRYNFQLEDLLNLLKTGLYGDLTQEELDHFEQYLRFADIKGAGKLAKDFTANSQGKFDLDSLNHIRRRVMSPLQDFFKSRSQTASGLLVKFTEFVKAASLSDNLKALLQGASQQEQERHEEVWKSFSHVLEQFAQVFADSKVKLDDFLALVLSGMLLSNYRTVPATVDVVKVQSYDLIEPLAAPYVYAIGLTQERFPKIAQNKSLLSDEDRARLNDTTDSQAELQIASSENLKKNRYTALSLINSATKELVLSAPALVNEVEDSMSTYLLELTAAPISLPIIVKKPQASSDDIGSYRALLSQIIELHQEEIDREWTAEEQTFWAVAVRVLRKKLAAQGISIPQISKELKTESLQPETLQALYPKDQPLRLSASALNEYFRHQYAYFLKYVLRLQEEWTIHPDARSHGIFLHRIFERVLQDDSSADFDRRLAQAMEETSREAEFESIYSESGQTRFACQLLLDTARATGRVLAYPSGIETIGEETGFGSASKPFLTLENGRAVTVSGKVDRIDRLTKTESLGVVDYKSGDIKFSFEKFFNGLNSQLPTYLAAIEELADYQEDKGTFGAMYLQMTDPIVALKDTKTLADAVNQSMKPLQYKGLFVADAVKELGPLYEKNKTNLLSQEDLDLLLAYNAYLYKKAAEGILSGHFAVNPYTENGRSIAPYVEQFKAITGFEANLHLGQARQLEKLDASKFDRRPTGEKLRQAWLEKMREELEK</sequence>
<dbReference type="RefSeq" id="WP_072074186.1">
    <property type="nucleotide sequence ID" value="NZ_CDMW01000001.1"/>
</dbReference>
<dbReference type="InterPro" id="IPR011335">
    <property type="entry name" value="Restrct_endonuc-II-like"/>
</dbReference>
<comment type="miscellaneous">
    <text evidence="10">Despite having helicase-like domains, this subunit does not have helicase activity.</text>
</comment>
<organism evidence="13 14">
    <name type="scientific">Streptococcus sanguinis</name>
    <dbReference type="NCBI Taxonomy" id="1305"/>
    <lineage>
        <taxon>Bacteria</taxon>
        <taxon>Bacillati</taxon>
        <taxon>Bacillota</taxon>
        <taxon>Bacilli</taxon>
        <taxon>Lactobacillales</taxon>
        <taxon>Streptococcaceae</taxon>
        <taxon>Streptococcus</taxon>
    </lineage>
</organism>
<evidence type="ECO:0000256" key="8">
    <source>
        <dbReference type="ARBA" id="ARBA00023125"/>
    </source>
</evidence>
<keyword evidence="8 10" id="KW-0238">DNA-binding</keyword>
<dbReference type="GO" id="GO:0005524">
    <property type="term" value="F:ATP binding"/>
    <property type="evidence" value="ECO:0007669"/>
    <property type="project" value="UniProtKB-UniRule"/>
</dbReference>
<protein>
    <recommendedName>
        <fullName evidence="10">ATP-dependent helicase/deoxyribonuclease subunit B</fullName>
        <ecNumber evidence="10">3.1.-.-</ecNumber>
    </recommendedName>
    <alternativeName>
        <fullName evidence="10">ATP-dependent helicase/nuclease subunit RexB</fullName>
    </alternativeName>
</protein>